<reference evidence="1" key="2">
    <citation type="journal article" date="2015" name="Fish Shellfish Immunol.">
        <title>Early steps in the European eel (Anguilla anguilla)-Vibrio vulnificus interaction in the gills: Role of the RtxA13 toxin.</title>
        <authorList>
            <person name="Callol A."/>
            <person name="Pajuelo D."/>
            <person name="Ebbesson L."/>
            <person name="Teles M."/>
            <person name="MacKenzie S."/>
            <person name="Amaro C."/>
        </authorList>
    </citation>
    <scope>NUCLEOTIDE SEQUENCE</scope>
</reference>
<evidence type="ECO:0000313" key="1">
    <source>
        <dbReference type="EMBL" id="JAH26328.1"/>
    </source>
</evidence>
<sequence length="39" mass="4338">MAVAHQLGTTFQVLTFCFLFHFFASDSVNQASWPSTVSN</sequence>
<dbReference type="AlphaFoldDB" id="A0A0E9RDD0"/>
<dbReference type="EMBL" id="GBXM01082249">
    <property type="protein sequence ID" value="JAH26328.1"/>
    <property type="molecule type" value="Transcribed_RNA"/>
</dbReference>
<organism evidence="1">
    <name type="scientific">Anguilla anguilla</name>
    <name type="common">European freshwater eel</name>
    <name type="synonym">Muraena anguilla</name>
    <dbReference type="NCBI Taxonomy" id="7936"/>
    <lineage>
        <taxon>Eukaryota</taxon>
        <taxon>Metazoa</taxon>
        <taxon>Chordata</taxon>
        <taxon>Craniata</taxon>
        <taxon>Vertebrata</taxon>
        <taxon>Euteleostomi</taxon>
        <taxon>Actinopterygii</taxon>
        <taxon>Neopterygii</taxon>
        <taxon>Teleostei</taxon>
        <taxon>Anguilliformes</taxon>
        <taxon>Anguillidae</taxon>
        <taxon>Anguilla</taxon>
    </lineage>
</organism>
<protein>
    <submittedName>
        <fullName evidence="1">Uncharacterized protein</fullName>
    </submittedName>
</protein>
<proteinExistence type="predicted"/>
<reference evidence="1" key="1">
    <citation type="submission" date="2014-11" db="EMBL/GenBank/DDBJ databases">
        <authorList>
            <person name="Amaro Gonzalez C."/>
        </authorList>
    </citation>
    <scope>NUCLEOTIDE SEQUENCE</scope>
</reference>
<name>A0A0E9RDD0_ANGAN</name>
<accession>A0A0E9RDD0</accession>